<protein>
    <submittedName>
        <fullName evidence="3">Fatty acid desaturase</fullName>
    </submittedName>
</protein>
<feature type="transmembrane region" description="Helical" evidence="1">
    <location>
        <begin position="52"/>
        <end position="69"/>
    </location>
</feature>
<proteinExistence type="predicted"/>
<keyword evidence="4" id="KW-1185">Reference proteome</keyword>
<keyword evidence="1" id="KW-0472">Membrane</keyword>
<reference evidence="3" key="2">
    <citation type="submission" date="2020-09" db="EMBL/GenBank/DDBJ databases">
        <authorList>
            <person name="Sun Q."/>
            <person name="Kim S."/>
        </authorList>
    </citation>
    <scope>NUCLEOTIDE SEQUENCE</scope>
    <source>
        <strain evidence="3">KCTC 23310</strain>
    </source>
</reference>
<dbReference type="InterPro" id="IPR039393">
    <property type="entry name" value="Rhizopine-oxygenase-like"/>
</dbReference>
<dbReference type="Proteomes" id="UP000638981">
    <property type="component" value="Unassembled WGS sequence"/>
</dbReference>
<dbReference type="InterPro" id="IPR005804">
    <property type="entry name" value="FA_desaturase_dom"/>
</dbReference>
<dbReference type="Pfam" id="PF00487">
    <property type="entry name" value="FA_desaturase"/>
    <property type="match status" value="1"/>
</dbReference>
<dbReference type="AlphaFoldDB" id="A0A918WNE5"/>
<name>A0A918WNE5_9RHOB</name>
<dbReference type="PANTHER" id="PTHR19353">
    <property type="entry name" value="FATTY ACID DESATURASE 2"/>
    <property type="match status" value="1"/>
</dbReference>
<keyword evidence="1" id="KW-0812">Transmembrane</keyword>
<dbReference type="GO" id="GO:0016717">
    <property type="term" value="F:oxidoreductase activity, acting on paired donors, with oxidation of a pair of donors resulting in the reduction of molecular oxygen to two molecules of water"/>
    <property type="evidence" value="ECO:0007669"/>
    <property type="project" value="TreeGrafter"/>
</dbReference>
<evidence type="ECO:0000313" key="3">
    <source>
        <dbReference type="EMBL" id="GHC59362.1"/>
    </source>
</evidence>
<feature type="domain" description="Fatty acid desaturase" evidence="2">
    <location>
        <begin position="69"/>
        <end position="311"/>
    </location>
</feature>
<dbReference type="InterPro" id="IPR012171">
    <property type="entry name" value="Fatty_acid_desaturase"/>
</dbReference>
<gene>
    <name evidence="3" type="primary">mocD</name>
    <name evidence="3" type="ORF">GCM10007315_23820</name>
</gene>
<comment type="caution">
    <text evidence="3">The sequence shown here is derived from an EMBL/GenBank/DDBJ whole genome shotgun (WGS) entry which is preliminary data.</text>
</comment>
<reference evidence="3" key="1">
    <citation type="journal article" date="2014" name="Int. J. Syst. Evol. Microbiol.">
        <title>Complete genome sequence of Corynebacterium casei LMG S-19264T (=DSM 44701T), isolated from a smear-ripened cheese.</title>
        <authorList>
            <consortium name="US DOE Joint Genome Institute (JGI-PGF)"/>
            <person name="Walter F."/>
            <person name="Albersmeier A."/>
            <person name="Kalinowski J."/>
            <person name="Ruckert C."/>
        </authorList>
    </citation>
    <scope>NUCLEOTIDE SEQUENCE</scope>
    <source>
        <strain evidence="3">KCTC 23310</strain>
    </source>
</reference>
<sequence>MSERNYSLLGPDGARAVETGLAAAEWYHTEVPRKVMKELMGRSDGPAIRDTIVLYGCMILFAGLGIWLWPSLWSAPFWLAYGVLYGSASDSRWHECGHGTAFKTPWMNNAVYQIASFMIMRNAATWRWSHARHHTDTYIVGRDPEIAVMRPPEFAKLILNFFGILDVLKFFPTLIQNALTGPTKDERTFVPESEWPKVRRVAQVHLAIYLATIALALWMGSILPLMVIGLPRLYGAWHHVMTGLLQHGGLADNVIDHRLNSRTVLMNRVSRFIYWNMNYHVEHHMFPMVPYHALPRLHETIKHDLPAPNRSIAEGFRQMWPALRRQLRNEDYFLKRELPATAKPYREDFHTAALGAAE</sequence>
<organism evidence="3 4">
    <name type="scientific">Neogemmobacter tilapiae</name>
    <dbReference type="NCBI Taxonomy" id="875041"/>
    <lineage>
        <taxon>Bacteria</taxon>
        <taxon>Pseudomonadati</taxon>
        <taxon>Pseudomonadota</taxon>
        <taxon>Alphaproteobacteria</taxon>
        <taxon>Rhodobacterales</taxon>
        <taxon>Paracoccaceae</taxon>
        <taxon>Neogemmobacter</taxon>
    </lineage>
</organism>
<keyword evidence="1" id="KW-1133">Transmembrane helix</keyword>
<evidence type="ECO:0000259" key="2">
    <source>
        <dbReference type="Pfam" id="PF00487"/>
    </source>
</evidence>
<evidence type="ECO:0000313" key="4">
    <source>
        <dbReference type="Proteomes" id="UP000638981"/>
    </source>
</evidence>
<accession>A0A918WNE5</accession>
<dbReference type="GO" id="GO:0008610">
    <property type="term" value="P:lipid biosynthetic process"/>
    <property type="evidence" value="ECO:0007669"/>
    <property type="project" value="UniProtKB-ARBA"/>
</dbReference>
<dbReference type="PANTHER" id="PTHR19353:SF19">
    <property type="entry name" value="DELTA(5) FATTY ACID DESATURASE C-RELATED"/>
    <property type="match status" value="1"/>
</dbReference>
<evidence type="ECO:0000256" key="1">
    <source>
        <dbReference type="SAM" id="Phobius"/>
    </source>
</evidence>
<feature type="transmembrane region" description="Helical" evidence="1">
    <location>
        <begin position="206"/>
        <end position="228"/>
    </location>
</feature>
<dbReference type="CDD" id="cd03511">
    <property type="entry name" value="Rhizopine-oxygenase-like"/>
    <property type="match status" value="1"/>
</dbReference>
<dbReference type="RefSeq" id="WP_189411907.1">
    <property type="nucleotide sequence ID" value="NZ_BMYJ01000007.1"/>
</dbReference>
<dbReference type="EMBL" id="BMYJ01000007">
    <property type="protein sequence ID" value="GHC59362.1"/>
    <property type="molecule type" value="Genomic_DNA"/>
</dbReference>
<dbReference type="GO" id="GO:0016020">
    <property type="term" value="C:membrane"/>
    <property type="evidence" value="ECO:0007669"/>
    <property type="project" value="TreeGrafter"/>
</dbReference>